<dbReference type="EMBL" id="CADCSZ010000192">
    <property type="protein sequence ID" value="CAA9267726.1"/>
    <property type="molecule type" value="Genomic_DNA"/>
</dbReference>
<protein>
    <recommendedName>
        <fullName evidence="1">BFN domain-containing protein</fullName>
    </recommendedName>
</protein>
<gene>
    <name evidence="2" type="ORF">AVDCRST_MAG76-3176</name>
</gene>
<sequence length="170" mass="18611">MVEMRLTGVKVELPTNTPVVLLQEVGGEQRTLPIFVGMPEATSMLQVLQGQVSPRPLTYDLFTSVLDDVGVRLERVAITDLRDGTYYAELHLIAGGARKIVSARPSDAVNLALRAGCPIVCDDDLLASEGVRYDPDEDAVQVSPDGEPQAEVLVDELKEWLEHIRPEDFG</sequence>
<evidence type="ECO:0000313" key="2">
    <source>
        <dbReference type="EMBL" id="CAA9267726.1"/>
    </source>
</evidence>
<dbReference type="PROSITE" id="PS51658">
    <property type="entry name" value="BFN"/>
    <property type="match status" value="1"/>
</dbReference>
<dbReference type="Gene3D" id="3.10.690.10">
    <property type="entry name" value="Bifunctional nuclease domain"/>
    <property type="match status" value="1"/>
</dbReference>
<dbReference type="PANTHER" id="PTHR15160">
    <property type="entry name" value="VON HIPPEL-LINDAU PROTEIN"/>
    <property type="match status" value="1"/>
</dbReference>
<evidence type="ECO:0000259" key="1">
    <source>
        <dbReference type="PROSITE" id="PS51658"/>
    </source>
</evidence>
<feature type="domain" description="BFN" evidence="1">
    <location>
        <begin position="1"/>
        <end position="133"/>
    </location>
</feature>
<dbReference type="GO" id="GO:0004518">
    <property type="term" value="F:nuclease activity"/>
    <property type="evidence" value="ECO:0007669"/>
    <property type="project" value="InterPro"/>
</dbReference>
<dbReference type="InterPro" id="IPR036104">
    <property type="entry name" value="BFN_sf"/>
</dbReference>
<accession>A0A6J4J1C3</accession>
<organism evidence="2">
    <name type="scientific">uncultured Acidimicrobiales bacterium</name>
    <dbReference type="NCBI Taxonomy" id="310071"/>
    <lineage>
        <taxon>Bacteria</taxon>
        <taxon>Bacillati</taxon>
        <taxon>Actinomycetota</taxon>
        <taxon>Acidimicrobiia</taxon>
        <taxon>Acidimicrobiales</taxon>
        <taxon>environmental samples</taxon>
    </lineage>
</organism>
<name>A0A6J4J1C3_9ACTN</name>
<dbReference type="Pfam" id="PF02577">
    <property type="entry name" value="BFN_dom"/>
    <property type="match status" value="1"/>
</dbReference>
<reference evidence="2" key="1">
    <citation type="submission" date="2020-02" db="EMBL/GenBank/DDBJ databases">
        <authorList>
            <person name="Meier V. D."/>
        </authorList>
    </citation>
    <scope>NUCLEOTIDE SEQUENCE</scope>
    <source>
        <strain evidence="2">AVDCRST_MAG76</strain>
    </source>
</reference>
<dbReference type="InterPro" id="IPR003729">
    <property type="entry name" value="Bi_nuclease_dom"/>
</dbReference>
<dbReference type="AlphaFoldDB" id="A0A6J4J1C3"/>
<proteinExistence type="predicted"/>
<dbReference type="SUPFAM" id="SSF103256">
    <property type="entry name" value="Hypothetical protein TM0160"/>
    <property type="match status" value="1"/>
</dbReference>
<dbReference type="PANTHER" id="PTHR15160:SF1">
    <property type="entry name" value="VON HIPPEL-LINDAU DISEASE TUMOR SUPPRESSOR"/>
    <property type="match status" value="1"/>
</dbReference>